<dbReference type="RefSeq" id="WP_310063154.1">
    <property type="nucleotide sequence ID" value="NZ_JAVDVY010000002.1"/>
</dbReference>
<name>A0ABU1WDA7_9GAMM</name>
<feature type="region of interest" description="Disordered" evidence="7">
    <location>
        <begin position="20"/>
        <end position="87"/>
    </location>
</feature>
<evidence type="ECO:0000256" key="7">
    <source>
        <dbReference type="SAM" id="MobiDB-lite"/>
    </source>
</evidence>
<keyword evidence="4" id="KW-0564">Palmitate</keyword>
<evidence type="ECO:0000256" key="5">
    <source>
        <dbReference type="ARBA" id="ARBA00023237"/>
    </source>
</evidence>
<keyword evidence="9" id="KW-1185">Reference proteome</keyword>
<reference evidence="8 9" key="1">
    <citation type="submission" date="2023-07" db="EMBL/GenBank/DDBJ databases">
        <title>Sorghum-associated microbial communities from plants grown in Nebraska, USA.</title>
        <authorList>
            <person name="Schachtman D."/>
        </authorList>
    </citation>
    <scope>NUCLEOTIDE SEQUENCE [LARGE SCALE GENOMIC DNA]</scope>
    <source>
        <strain evidence="8 9">BE198</strain>
    </source>
</reference>
<evidence type="ECO:0000256" key="4">
    <source>
        <dbReference type="ARBA" id="ARBA00023139"/>
    </source>
</evidence>
<evidence type="ECO:0000256" key="6">
    <source>
        <dbReference type="ARBA" id="ARBA00023288"/>
    </source>
</evidence>
<keyword evidence="3" id="KW-0472">Membrane</keyword>
<feature type="compositionally biased region" description="Basic and acidic residues" evidence="7">
    <location>
        <begin position="60"/>
        <end position="70"/>
    </location>
</feature>
<dbReference type="NCBIfam" id="NF047847">
    <property type="entry name" value="SS_mature_LptM"/>
    <property type="match status" value="1"/>
</dbReference>
<dbReference type="EMBL" id="JAVDVY010000002">
    <property type="protein sequence ID" value="MDR7135466.1"/>
    <property type="molecule type" value="Genomic_DNA"/>
</dbReference>
<evidence type="ECO:0000256" key="2">
    <source>
        <dbReference type="ARBA" id="ARBA00022729"/>
    </source>
</evidence>
<comment type="subcellular location">
    <subcellularLocation>
        <location evidence="1">Cell outer membrane</location>
        <topology evidence="1">Lipid-anchor</topology>
    </subcellularLocation>
</comment>
<gene>
    <name evidence="8" type="ORF">J2X06_002675</name>
</gene>
<protein>
    <submittedName>
        <fullName evidence="8">Small lipoprotein YifL</fullName>
    </submittedName>
</protein>
<keyword evidence="6 8" id="KW-0449">Lipoprotein</keyword>
<evidence type="ECO:0000256" key="3">
    <source>
        <dbReference type="ARBA" id="ARBA00023136"/>
    </source>
</evidence>
<keyword evidence="2" id="KW-0732">Signal</keyword>
<keyword evidence="5" id="KW-0998">Cell outer membrane</keyword>
<feature type="compositionally biased region" description="Low complexity" evidence="7">
    <location>
        <begin position="45"/>
        <end position="56"/>
    </location>
</feature>
<evidence type="ECO:0000313" key="9">
    <source>
        <dbReference type="Proteomes" id="UP001251524"/>
    </source>
</evidence>
<dbReference type="Proteomes" id="UP001251524">
    <property type="component" value="Unassembled WGS sequence"/>
</dbReference>
<accession>A0ABU1WDA7</accession>
<dbReference type="InterPro" id="IPR032831">
    <property type="entry name" value="LptM_cons"/>
</dbReference>
<evidence type="ECO:0000256" key="1">
    <source>
        <dbReference type="ARBA" id="ARBA00004459"/>
    </source>
</evidence>
<organism evidence="8 9">
    <name type="scientific">Lysobacter niastensis</name>
    <dbReference type="NCBI Taxonomy" id="380629"/>
    <lineage>
        <taxon>Bacteria</taxon>
        <taxon>Pseudomonadati</taxon>
        <taxon>Pseudomonadota</taxon>
        <taxon>Gammaproteobacteria</taxon>
        <taxon>Lysobacterales</taxon>
        <taxon>Lysobacteraceae</taxon>
        <taxon>Lysobacter</taxon>
    </lineage>
</organism>
<dbReference type="PROSITE" id="PS51257">
    <property type="entry name" value="PROKAR_LIPOPROTEIN"/>
    <property type="match status" value="1"/>
</dbReference>
<proteinExistence type="predicted"/>
<sequence>MNARIALLLIVLPLALVGCGNKGPLVLPPKPVTVDADTLPPEGAETTPTEVPTDTTEPPPKADEPTKDEPPTDDPATPPPPADDGDG</sequence>
<comment type="caution">
    <text evidence="8">The sequence shown here is derived from an EMBL/GenBank/DDBJ whole genome shotgun (WGS) entry which is preliminary data.</text>
</comment>
<feature type="compositionally biased region" description="Pro residues" evidence="7">
    <location>
        <begin position="76"/>
        <end position="87"/>
    </location>
</feature>
<evidence type="ECO:0000313" key="8">
    <source>
        <dbReference type="EMBL" id="MDR7135466.1"/>
    </source>
</evidence>